<feature type="region of interest" description="Disordered" evidence="1">
    <location>
        <begin position="1"/>
        <end position="70"/>
    </location>
</feature>
<feature type="non-terminal residue" evidence="2">
    <location>
        <position position="1"/>
    </location>
</feature>
<organism evidence="2 3">
    <name type="scientific">Cirrhinus mrigala</name>
    <name type="common">Mrigala</name>
    <dbReference type="NCBI Taxonomy" id="683832"/>
    <lineage>
        <taxon>Eukaryota</taxon>
        <taxon>Metazoa</taxon>
        <taxon>Chordata</taxon>
        <taxon>Craniata</taxon>
        <taxon>Vertebrata</taxon>
        <taxon>Euteleostomi</taxon>
        <taxon>Actinopterygii</taxon>
        <taxon>Neopterygii</taxon>
        <taxon>Teleostei</taxon>
        <taxon>Ostariophysi</taxon>
        <taxon>Cypriniformes</taxon>
        <taxon>Cyprinidae</taxon>
        <taxon>Labeoninae</taxon>
        <taxon>Labeonini</taxon>
        <taxon>Cirrhinus</taxon>
    </lineage>
</organism>
<evidence type="ECO:0000313" key="2">
    <source>
        <dbReference type="EMBL" id="KAL0198006.1"/>
    </source>
</evidence>
<name>A0ABD0RI36_CIRMR</name>
<dbReference type="Proteomes" id="UP001529510">
    <property type="component" value="Unassembled WGS sequence"/>
</dbReference>
<dbReference type="EMBL" id="JAMKFB020000003">
    <property type="protein sequence ID" value="KAL0198006.1"/>
    <property type="molecule type" value="Genomic_DNA"/>
</dbReference>
<feature type="compositionally biased region" description="Polar residues" evidence="1">
    <location>
        <begin position="54"/>
        <end position="64"/>
    </location>
</feature>
<protein>
    <submittedName>
        <fullName evidence="2">Uncharacterized protein</fullName>
    </submittedName>
</protein>
<proteinExistence type="predicted"/>
<reference evidence="2 3" key="1">
    <citation type="submission" date="2024-05" db="EMBL/GenBank/DDBJ databases">
        <title>Genome sequencing and assembly of Indian major carp, Cirrhinus mrigala (Hamilton, 1822).</title>
        <authorList>
            <person name="Mohindra V."/>
            <person name="Chowdhury L.M."/>
            <person name="Lal K."/>
            <person name="Jena J.K."/>
        </authorList>
    </citation>
    <scope>NUCLEOTIDE SEQUENCE [LARGE SCALE GENOMIC DNA]</scope>
    <source>
        <strain evidence="2">CM1030</strain>
        <tissue evidence="2">Blood</tissue>
    </source>
</reference>
<feature type="compositionally biased region" description="Acidic residues" evidence="1">
    <location>
        <begin position="29"/>
        <end position="42"/>
    </location>
</feature>
<keyword evidence="3" id="KW-1185">Reference proteome</keyword>
<dbReference type="AlphaFoldDB" id="A0ABD0RI36"/>
<accession>A0ABD0RI36</accession>
<sequence>ATGFRYPRPASVPPSPAHSLHSSPHHSEAEDEEEPYDEDLEAEKDRVNIRQPVNIPNRNKNQTVGLPEKN</sequence>
<evidence type="ECO:0000313" key="3">
    <source>
        <dbReference type="Proteomes" id="UP001529510"/>
    </source>
</evidence>
<comment type="caution">
    <text evidence="2">The sequence shown here is derived from an EMBL/GenBank/DDBJ whole genome shotgun (WGS) entry which is preliminary data.</text>
</comment>
<evidence type="ECO:0000256" key="1">
    <source>
        <dbReference type="SAM" id="MobiDB-lite"/>
    </source>
</evidence>
<gene>
    <name evidence="2" type="ORF">M9458_006546</name>
</gene>